<sequence length="615" mass="70614">MDEIPTGLDSSTTFQIVTCLQQLVHINDATSVLSLLQPAPETFELSDDLILMAEGKIVYHGPCSQALQFFKDCGFWCPEKKGVEDFLQEVTSKKNQRQYWYRMDIPYSYVSVDEFSQIFKTSYWGRMLVDELSQPYDKSQSHESSLSYSKYSLGKWDLFEACMKREILLMKRNSFIYIFKTVQLTITAIITMTVFLRTQLDVDLLGSNYLLGSLYYTLVRLMKNGVAELIMTITRLPVVYKQKAFYLYPAWAYCLPAAILKIPFSVLDSLVWTSITYYVIGYNPEITRFLRQFLLLIALHMSSTSMCRSIAAVFKTDVAATTVGSLVLVLMFLFGGFILPRPSLPKWLRWGFWLSPMSYGEIGITLNEFLAPRWQKIQEGNITVGREVLKSRGLDFDSNFFWISIAALLGFAVVFDILFVVALTYLKGRVRCYGRNITKTSLKRKAEINALKQAHSEEVSTLMDEFQDKIDRLQNAFKTVIQQCNPQINIESIEDLLGLSHGDANSSPKDIRPQMHSSTSTHAPCHGKDDINDEIQEDDINDKIQEDDLNDKIQEDDVDDEFQEDDIDLDDEFQEEDIDGEFQEDDVDEEFMEDDISNGFQEDDLDALLLEDKLE</sequence>
<comment type="subcellular location">
    <subcellularLocation>
        <location evidence="1">Membrane</location>
        <topology evidence="1">Multi-pass membrane protein</topology>
    </subcellularLocation>
</comment>
<feature type="coiled-coil region" evidence="6">
    <location>
        <begin position="456"/>
        <end position="483"/>
    </location>
</feature>
<feature type="compositionally biased region" description="Basic and acidic residues" evidence="7">
    <location>
        <begin position="541"/>
        <end position="555"/>
    </location>
</feature>
<dbReference type="GO" id="GO:0005886">
    <property type="term" value="C:plasma membrane"/>
    <property type="evidence" value="ECO:0007669"/>
    <property type="project" value="UniProtKB-ARBA"/>
</dbReference>
<evidence type="ECO:0000313" key="11">
    <source>
        <dbReference type="EMBL" id="CAI8584314.1"/>
    </source>
</evidence>
<dbReference type="SUPFAM" id="SSF52540">
    <property type="entry name" value="P-loop containing nucleoside triphosphate hydrolases"/>
    <property type="match status" value="1"/>
</dbReference>
<organism evidence="11 12">
    <name type="scientific">Vicia faba</name>
    <name type="common">Broad bean</name>
    <name type="synonym">Faba vulgaris</name>
    <dbReference type="NCBI Taxonomy" id="3906"/>
    <lineage>
        <taxon>Eukaryota</taxon>
        <taxon>Viridiplantae</taxon>
        <taxon>Streptophyta</taxon>
        <taxon>Embryophyta</taxon>
        <taxon>Tracheophyta</taxon>
        <taxon>Spermatophyta</taxon>
        <taxon>Magnoliopsida</taxon>
        <taxon>eudicotyledons</taxon>
        <taxon>Gunneridae</taxon>
        <taxon>Pentapetalae</taxon>
        <taxon>rosids</taxon>
        <taxon>fabids</taxon>
        <taxon>Fabales</taxon>
        <taxon>Fabaceae</taxon>
        <taxon>Papilionoideae</taxon>
        <taxon>50 kb inversion clade</taxon>
        <taxon>NPAAA clade</taxon>
        <taxon>Hologalegina</taxon>
        <taxon>IRL clade</taxon>
        <taxon>Fabeae</taxon>
        <taxon>Vicia</taxon>
    </lineage>
</organism>
<evidence type="ECO:0000256" key="4">
    <source>
        <dbReference type="ARBA" id="ARBA00022989"/>
    </source>
</evidence>
<comment type="caution">
    <text evidence="11">The sequence shown here is derived from an EMBL/GenBank/DDBJ whole genome shotgun (WGS) entry which is preliminary data.</text>
</comment>
<dbReference type="Pfam" id="PF01061">
    <property type="entry name" value="ABC2_membrane"/>
    <property type="match status" value="1"/>
</dbReference>
<accession>A0AAV0YFE8</accession>
<evidence type="ECO:0000256" key="5">
    <source>
        <dbReference type="ARBA" id="ARBA00023136"/>
    </source>
</evidence>
<evidence type="ECO:0000256" key="1">
    <source>
        <dbReference type="ARBA" id="ARBA00004141"/>
    </source>
</evidence>
<protein>
    <submittedName>
        <fullName evidence="11">Uncharacterized protein</fullName>
    </submittedName>
</protein>
<feature type="transmembrane region" description="Helical" evidence="8">
    <location>
        <begin position="318"/>
        <end position="339"/>
    </location>
</feature>
<feature type="domain" description="Plant PDR ABC transporter associated" evidence="10">
    <location>
        <begin position="374"/>
        <end position="427"/>
    </location>
</feature>
<keyword evidence="5 8" id="KW-0472">Membrane</keyword>
<feature type="compositionally biased region" description="Acidic residues" evidence="7">
    <location>
        <begin position="531"/>
        <end position="540"/>
    </location>
</feature>
<dbReference type="Proteomes" id="UP001157006">
    <property type="component" value="Unassembled WGS sequence"/>
</dbReference>
<dbReference type="InterPro" id="IPR013525">
    <property type="entry name" value="ABC2_TM"/>
</dbReference>
<dbReference type="EMBL" id="CATIWC010001635">
    <property type="protein sequence ID" value="CAI8584314.1"/>
    <property type="molecule type" value="Genomic_DNA"/>
</dbReference>
<gene>
    <name evidence="11" type="ORF">VFH_U069160</name>
</gene>
<evidence type="ECO:0000259" key="9">
    <source>
        <dbReference type="Pfam" id="PF01061"/>
    </source>
</evidence>
<evidence type="ECO:0000256" key="3">
    <source>
        <dbReference type="ARBA" id="ARBA00022692"/>
    </source>
</evidence>
<feature type="transmembrane region" description="Helical" evidence="8">
    <location>
        <begin position="400"/>
        <end position="426"/>
    </location>
</feature>
<feature type="transmembrane region" description="Helical" evidence="8">
    <location>
        <begin position="293"/>
        <end position="311"/>
    </location>
</feature>
<evidence type="ECO:0000256" key="8">
    <source>
        <dbReference type="SAM" id="Phobius"/>
    </source>
</evidence>
<reference evidence="11 12" key="1">
    <citation type="submission" date="2023-01" db="EMBL/GenBank/DDBJ databases">
        <authorList>
            <person name="Kreplak J."/>
        </authorList>
    </citation>
    <scope>NUCLEOTIDE SEQUENCE [LARGE SCALE GENOMIC DNA]</scope>
</reference>
<keyword evidence="3 8" id="KW-0812">Transmembrane</keyword>
<dbReference type="InterPro" id="IPR027417">
    <property type="entry name" value="P-loop_NTPase"/>
</dbReference>
<proteinExistence type="predicted"/>
<dbReference type="Pfam" id="PF08370">
    <property type="entry name" value="PDR_assoc"/>
    <property type="match status" value="1"/>
</dbReference>
<feature type="domain" description="ABC-2 type transporter transmembrane" evidence="9">
    <location>
        <begin position="159"/>
        <end position="369"/>
    </location>
</feature>
<dbReference type="Gene3D" id="3.40.50.300">
    <property type="entry name" value="P-loop containing nucleotide triphosphate hydrolases"/>
    <property type="match status" value="1"/>
</dbReference>
<name>A0AAV0YFE8_VICFA</name>
<keyword evidence="4 8" id="KW-1133">Transmembrane helix</keyword>
<dbReference type="PANTHER" id="PTHR19241">
    <property type="entry name" value="ATP-BINDING CASSETTE TRANSPORTER"/>
    <property type="match status" value="1"/>
</dbReference>
<dbReference type="InterPro" id="IPR013581">
    <property type="entry name" value="PDR_assoc"/>
</dbReference>
<evidence type="ECO:0000256" key="7">
    <source>
        <dbReference type="SAM" id="MobiDB-lite"/>
    </source>
</evidence>
<dbReference type="AlphaFoldDB" id="A0AAV0YFE8"/>
<feature type="transmembrane region" description="Helical" evidence="8">
    <location>
        <begin position="245"/>
        <end position="264"/>
    </location>
</feature>
<evidence type="ECO:0000313" key="12">
    <source>
        <dbReference type="Proteomes" id="UP001157006"/>
    </source>
</evidence>
<feature type="region of interest" description="Disordered" evidence="7">
    <location>
        <begin position="504"/>
        <end position="576"/>
    </location>
</feature>
<feature type="compositionally biased region" description="Acidic residues" evidence="7">
    <location>
        <begin position="556"/>
        <end position="576"/>
    </location>
</feature>
<feature type="transmembrane region" description="Helical" evidence="8">
    <location>
        <begin position="174"/>
        <end position="195"/>
    </location>
</feature>
<evidence type="ECO:0000259" key="10">
    <source>
        <dbReference type="Pfam" id="PF08370"/>
    </source>
</evidence>
<keyword evidence="6" id="KW-0175">Coiled coil</keyword>
<feature type="transmembrane region" description="Helical" evidence="8">
    <location>
        <begin position="215"/>
        <end position="233"/>
    </location>
</feature>
<dbReference type="GO" id="GO:0140359">
    <property type="term" value="F:ABC-type transporter activity"/>
    <property type="evidence" value="ECO:0007669"/>
    <property type="project" value="InterPro"/>
</dbReference>
<keyword evidence="12" id="KW-1185">Reference proteome</keyword>
<evidence type="ECO:0000256" key="6">
    <source>
        <dbReference type="SAM" id="Coils"/>
    </source>
</evidence>
<evidence type="ECO:0000256" key="2">
    <source>
        <dbReference type="ARBA" id="ARBA00022448"/>
    </source>
</evidence>
<keyword evidence="2" id="KW-0813">Transport</keyword>